<dbReference type="OrthoDB" id="3576186at2"/>
<evidence type="ECO:0000313" key="3">
    <source>
        <dbReference type="Proteomes" id="UP000194360"/>
    </source>
</evidence>
<comment type="caution">
    <text evidence="2">The sequence shown here is derived from an EMBL/GenBank/DDBJ whole genome shotgun (WGS) entry which is preliminary data.</text>
</comment>
<keyword evidence="1" id="KW-0472">Membrane</keyword>
<evidence type="ECO:0000313" key="2">
    <source>
        <dbReference type="EMBL" id="OSY36135.1"/>
    </source>
</evidence>
<dbReference type="Proteomes" id="UP000194360">
    <property type="component" value="Unassembled WGS sequence"/>
</dbReference>
<sequence length="171" mass="17610">MLDRTRIAVGVAVLAGFLAAATLSLSSLHTPTYWFPAFVTVAGSLVAGYSLAVDLIKLRRGAPVVDGDITDIGASLDDGRGSGEPGTGPAGPSVGMRALAWTGWLIALPVLALFIPFFFAALLWLVAVTRLQSGLSWKFVVPATAVFAVLLNVVVVALDIALPPAIITGLG</sequence>
<keyword evidence="3" id="KW-1185">Reference proteome</keyword>
<dbReference type="AlphaFoldDB" id="A0A1Y2MLI3"/>
<keyword evidence="1" id="KW-0812">Transmembrane</keyword>
<gene>
    <name evidence="2" type="ORF">BG845_05650</name>
</gene>
<protein>
    <recommendedName>
        <fullName evidence="4">Tripartite tricarboxylate transporter TctB family protein</fullName>
    </recommendedName>
</protein>
<feature type="transmembrane region" description="Helical" evidence="1">
    <location>
        <begin position="139"/>
        <end position="162"/>
    </location>
</feature>
<reference evidence="2 3" key="1">
    <citation type="submission" date="2016-09" db="EMBL/GenBank/DDBJ databases">
        <title>Pseudonocardia autotrophica DSM535, a candidate organism with high potential of specific P450 cytochromes.</title>
        <authorList>
            <person name="Grumaz C."/>
            <person name="Vainshtein Y."/>
            <person name="Kirstahler P."/>
            <person name="Sohn K."/>
        </authorList>
    </citation>
    <scope>NUCLEOTIDE SEQUENCE [LARGE SCALE GENOMIC DNA]</scope>
    <source>
        <strain evidence="2 3">DSM 535</strain>
    </source>
</reference>
<evidence type="ECO:0008006" key="4">
    <source>
        <dbReference type="Google" id="ProtNLM"/>
    </source>
</evidence>
<dbReference type="RefSeq" id="WP_085915755.1">
    <property type="nucleotide sequence ID" value="NZ_AP018920.1"/>
</dbReference>
<feature type="transmembrane region" description="Helical" evidence="1">
    <location>
        <begin position="7"/>
        <end position="27"/>
    </location>
</feature>
<name>A0A1Y2MLI3_PSEAH</name>
<keyword evidence="1" id="KW-1133">Transmembrane helix</keyword>
<evidence type="ECO:0000256" key="1">
    <source>
        <dbReference type="SAM" id="Phobius"/>
    </source>
</evidence>
<proteinExistence type="predicted"/>
<dbReference type="EMBL" id="MIGB01000043">
    <property type="protein sequence ID" value="OSY36135.1"/>
    <property type="molecule type" value="Genomic_DNA"/>
</dbReference>
<feature type="transmembrane region" description="Helical" evidence="1">
    <location>
        <begin position="33"/>
        <end position="52"/>
    </location>
</feature>
<accession>A0A1Y2MLI3</accession>
<dbReference type="STRING" id="2074.BG845_05650"/>
<organism evidence="2 3">
    <name type="scientific">Pseudonocardia autotrophica</name>
    <name type="common">Amycolata autotrophica</name>
    <name type="synonym">Nocardia autotrophica</name>
    <dbReference type="NCBI Taxonomy" id="2074"/>
    <lineage>
        <taxon>Bacteria</taxon>
        <taxon>Bacillati</taxon>
        <taxon>Actinomycetota</taxon>
        <taxon>Actinomycetes</taxon>
        <taxon>Pseudonocardiales</taxon>
        <taxon>Pseudonocardiaceae</taxon>
        <taxon>Pseudonocardia</taxon>
    </lineage>
</organism>
<feature type="transmembrane region" description="Helical" evidence="1">
    <location>
        <begin position="104"/>
        <end position="127"/>
    </location>
</feature>